<dbReference type="RefSeq" id="XP_005784919.1">
    <property type="nucleotide sequence ID" value="XM_005784862.1"/>
</dbReference>
<evidence type="ECO:0000313" key="4">
    <source>
        <dbReference type="Proteomes" id="UP000013827"/>
    </source>
</evidence>
<accession>A0A0D3K9Q5</accession>
<dbReference type="eggNOG" id="ENOG502SV5C">
    <property type="taxonomic scope" value="Eukaryota"/>
</dbReference>
<protein>
    <recommendedName>
        <fullName evidence="2">Fe2OG dioxygenase domain-containing protein</fullName>
    </recommendedName>
</protein>
<keyword evidence="1" id="KW-0479">Metal-binding</keyword>
<name>A0A0D3K9Q5_EMIH1</name>
<organism evidence="3 4">
    <name type="scientific">Emiliania huxleyi (strain CCMP1516)</name>
    <dbReference type="NCBI Taxonomy" id="280463"/>
    <lineage>
        <taxon>Eukaryota</taxon>
        <taxon>Haptista</taxon>
        <taxon>Haptophyta</taxon>
        <taxon>Prymnesiophyceae</taxon>
        <taxon>Isochrysidales</taxon>
        <taxon>Noelaerhabdaceae</taxon>
        <taxon>Emiliania</taxon>
    </lineage>
</organism>
<reference evidence="3" key="2">
    <citation type="submission" date="2024-10" db="UniProtKB">
        <authorList>
            <consortium name="EnsemblProtists"/>
        </authorList>
    </citation>
    <scope>IDENTIFICATION</scope>
</reference>
<keyword evidence="4" id="KW-1185">Reference proteome</keyword>
<dbReference type="AlphaFoldDB" id="A0A0D3K9Q5"/>
<dbReference type="EnsemblProtists" id="EOD29980">
    <property type="protein sequence ID" value="EOD29980"/>
    <property type="gene ID" value="EMIHUDRAFT_99439"/>
</dbReference>
<feature type="domain" description="Fe2OG dioxygenase" evidence="2">
    <location>
        <begin position="122"/>
        <end position="239"/>
    </location>
</feature>
<evidence type="ECO:0000256" key="1">
    <source>
        <dbReference type="RuleBase" id="RU003682"/>
    </source>
</evidence>
<dbReference type="Gene3D" id="2.60.120.620">
    <property type="entry name" value="q2cbj1_9rhob like domain"/>
    <property type="match status" value="1"/>
</dbReference>
<dbReference type="Pfam" id="PF13640">
    <property type="entry name" value="2OG-FeII_Oxy_3"/>
    <property type="match status" value="1"/>
</dbReference>
<comment type="similarity">
    <text evidence="1">Belongs to the iron/ascorbate-dependent oxidoreductase family.</text>
</comment>
<dbReference type="InterPro" id="IPR044862">
    <property type="entry name" value="Pro_4_hyd_alph_FE2OG_OXY"/>
</dbReference>
<dbReference type="OMA" id="DWHVDTK"/>
<dbReference type="InterPro" id="IPR005123">
    <property type="entry name" value="Oxoglu/Fe-dep_dioxygenase_dom"/>
</dbReference>
<proteinExistence type="inferred from homology"/>
<dbReference type="Proteomes" id="UP000013827">
    <property type="component" value="Unassembled WGS sequence"/>
</dbReference>
<dbReference type="KEGG" id="ehx:EMIHUDRAFT_99439"/>
<dbReference type="EnsemblProtists" id="EOD32490">
    <property type="protein sequence ID" value="EOD32490"/>
    <property type="gene ID" value="EMIHUDRAFT_112338"/>
</dbReference>
<evidence type="ECO:0000259" key="2">
    <source>
        <dbReference type="PROSITE" id="PS51471"/>
    </source>
</evidence>
<dbReference type="GeneID" id="17277763"/>
<dbReference type="GO" id="GO:0016491">
    <property type="term" value="F:oxidoreductase activity"/>
    <property type="evidence" value="ECO:0007669"/>
    <property type="project" value="UniProtKB-KW"/>
</dbReference>
<dbReference type="KEGG" id="ehx:EMIHUDRAFT_112338"/>
<dbReference type="GeneID" id="17275254"/>
<dbReference type="HOGENOM" id="CLU_668077_0_0_1"/>
<dbReference type="PaxDb" id="2903-EOD29980"/>
<keyword evidence="1" id="KW-0560">Oxidoreductase</keyword>
<evidence type="ECO:0000313" key="3">
    <source>
        <dbReference type="EnsemblProtists" id="EOD32490"/>
    </source>
</evidence>
<reference evidence="4" key="1">
    <citation type="journal article" date="2013" name="Nature">
        <title>Pan genome of the phytoplankton Emiliania underpins its global distribution.</title>
        <authorList>
            <person name="Read B.A."/>
            <person name="Kegel J."/>
            <person name="Klute M.J."/>
            <person name="Kuo A."/>
            <person name="Lefebvre S.C."/>
            <person name="Maumus F."/>
            <person name="Mayer C."/>
            <person name="Miller J."/>
            <person name="Monier A."/>
            <person name="Salamov A."/>
            <person name="Young J."/>
            <person name="Aguilar M."/>
            <person name="Claverie J.M."/>
            <person name="Frickenhaus S."/>
            <person name="Gonzalez K."/>
            <person name="Herman E.K."/>
            <person name="Lin Y.C."/>
            <person name="Napier J."/>
            <person name="Ogata H."/>
            <person name="Sarno A.F."/>
            <person name="Shmutz J."/>
            <person name="Schroeder D."/>
            <person name="de Vargas C."/>
            <person name="Verret F."/>
            <person name="von Dassow P."/>
            <person name="Valentin K."/>
            <person name="Van de Peer Y."/>
            <person name="Wheeler G."/>
            <person name="Dacks J.B."/>
            <person name="Delwiche C.F."/>
            <person name="Dyhrman S.T."/>
            <person name="Glockner G."/>
            <person name="John U."/>
            <person name="Richards T."/>
            <person name="Worden A.Z."/>
            <person name="Zhang X."/>
            <person name="Grigoriev I.V."/>
            <person name="Allen A.E."/>
            <person name="Bidle K."/>
            <person name="Borodovsky M."/>
            <person name="Bowler C."/>
            <person name="Brownlee C."/>
            <person name="Cock J.M."/>
            <person name="Elias M."/>
            <person name="Gladyshev V.N."/>
            <person name="Groth M."/>
            <person name="Guda C."/>
            <person name="Hadaegh A."/>
            <person name="Iglesias-Rodriguez M.D."/>
            <person name="Jenkins J."/>
            <person name="Jones B.M."/>
            <person name="Lawson T."/>
            <person name="Leese F."/>
            <person name="Lindquist E."/>
            <person name="Lobanov A."/>
            <person name="Lomsadze A."/>
            <person name="Malik S.B."/>
            <person name="Marsh M.E."/>
            <person name="Mackinder L."/>
            <person name="Mock T."/>
            <person name="Mueller-Roeber B."/>
            <person name="Pagarete A."/>
            <person name="Parker M."/>
            <person name="Probert I."/>
            <person name="Quesneville H."/>
            <person name="Raines C."/>
            <person name="Rensing S.A."/>
            <person name="Riano-Pachon D.M."/>
            <person name="Richier S."/>
            <person name="Rokitta S."/>
            <person name="Shiraiwa Y."/>
            <person name="Soanes D.M."/>
            <person name="van der Giezen M."/>
            <person name="Wahlund T.M."/>
            <person name="Williams B."/>
            <person name="Wilson W."/>
            <person name="Wolfe G."/>
            <person name="Wurch L.L."/>
        </authorList>
    </citation>
    <scope>NUCLEOTIDE SEQUENCE</scope>
</reference>
<dbReference type="PROSITE" id="PS51471">
    <property type="entry name" value="FE2OG_OXY"/>
    <property type="match status" value="1"/>
</dbReference>
<dbReference type="GO" id="GO:0046872">
    <property type="term" value="F:metal ion binding"/>
    <property type="evidence" value="ECO:0007669"/>
    <property type="project" value="UniProtKB-KW"/>
</dbReference>
<keyword evidence="1" id="KW-0408">Iron</keyword>
<sequence>MLLLLPAAATATGRSDEPAPVLYFPAAFTAAECSSIARIFTEGASLEVDERSIPNLPRMADDYGVARLNRFDEGGRLQAAGALDWVYERVAAHLSPAMATRVLGGHGGGGERSSTAQRLGSLVEFSLMHEFDERHSRFDWHVDTKPRDGTRRTFNVNVMLSAGGDYSGGELRLGAQTFPRPFQDRSWNLPATGELRLGAQTLRPQQGDLYLYAASLPHAVARVSGGRRRTLVVALRQGRGEEAAAAAEAGVAAAEAEVAAAGAEVAARPDAPLERAAYWAETAEAYAALLSPGGGLATEPKVHLLHGEFLEALGAPDAARGAFCSSYRASGEAHAYAEAFMADGVAALSDAAQPSPLQRHELALSYLGMAHCIAPATPELEEGLAAVRRARDALLRGADGPPGEEGTVKQEL</sequence>
<dbReference type="RefSeq" id="XP_005782409.1">
    <property type="nucleotide sequence ID" value="XM_005782352.1"/>
</dbReference>